<protein>
    <submittedName>
        <fullName evidence="4">Transcriptional regulator</fullName>
    </submittedName>
</protein>
<dbReference type="InterPro" id="IPR050922">
    <property type="entry name" value="LytR/CpsA/Psr_CW_biosynth"/>
</dbReference>
<dbReference type="PANTHER" id="PTHR33392">
    <property type="entry name" value="POLYISOPRENYL-TEICHOIC ACID--PEPTIDOGLYCAN TEICHOIC ACID TRANSFERASE TAGU"/>
    <property type="match status" value="1"/>
</dbReference>
<dbReference type="AlphaFoldDB" id="A0A6G7KAZ4"/>
<name>A0A6G7KAZ4_9LACT</name>
<accession>A0A6G7KAZ4</accession>
<evidence type="ECO:0000313" key="4">
    <source>
        <dbReference type="EMBL" id="QII82438.1"/>
    </source>
</evidence>
<feature type="transmembrane region" description="Helical" evidence="2">
    <location>
        <begin position="18"/>
        <end position="37"/>
    </location>
</feature>
<proteinExistence type="inferred from homology"/>
<gene>
    <name evidence="4" type="ORF">G7057_08325</name>
</gene>
<evidence type="ECO:0000313" key="5">
    <source>
        <dbReference type="Proteomes" id="UP000501451"/>
    </source>
</evidence>
<sequence>MSENRRTLHRKKRRNKKIIFVAIALFLMFYTGAWFIFNQVNSSIGNIFNDISVNDKRDGSSVVINQTQPISFVFLGVDNGVDGRETDVGRSDAIIIATLNPNTNKTTLVSIPRDTYALMDGYESEYGWIFYDKITHAYAYGEAEMSINSIQELINVPIDYYVEINMQGLVDIVDAIDGIEVTSPLTFESSGHLFNEGVTEVLNGTEALVFARMRKEDPEGDFGRQKREKLVIEAIINKVLSFETLTNYQTILQTMEDNVKTNLSFKQMTDILAGYRGALENIEQDNLIGEELWLDEIYYLYANPENRLEISNILREELELDSIEIEELTLSDTDWNYLYNYYYVEDDTSEEVYEDNNIYAEEYLEENQY</sequence>
<dbReference type="Proteomes" id="UP000501451">
    <property type="component" value="Chromosome"/>
</dbReference>
<dbReference type="EMBL" id="CP049740">
    <property type="protein sequence ID" value="QII82438.1"/>
    <property type="molecule type" value="Genomic_DNA"/>
</dbReference>
<evidence type="ECO:0000256" key="1">
    <source>
        <dbReference type="ARBA" id="ARBA00006068"/>
    </source>
</evidence>
<organism evidence="4 5">
    <name type="scientific">Jeotgalibaca arthritidis</name>
    <dbReference type="NCBI Taxonomy" id="1868794"/>
    <lineage>
        <taxon>Bacteria</taxon>
        <taxon>Bacillati</taxon>
        <taxon>Bacillota</taxon>
        <taxon>Bacilli</taxon>
        <taxon>Lactobacillales</taxon>
        <taxon>Carnobacteriaceae</taxon>
        <taxon>Jeotgalibaca</taxon>
    </lineage>
</organism>
<dbReference type="Pfam" id="PF03816">
    <property type="entry name" value="LytR_cpsA_psr"/>
    <property type="match status" value="1"/>
</dbReference>
<keyword evidence="2" id="KW-1133">Transmembrane helix</keyword>
<feature type="domain" description="Cell envelope-related transcriptional attenuator" evidence="3">
    <location>
        <begin position="90"/>
        <end position="240"/>
    </location>
</feature>
<dbReference type="NCBIfam" id="TIGR00350">
    <property type="entry name" value="lytR_cpsA_psr"/>
    <property type="match status" value="1"/>
</dbReference>
<dbReference type="Gene3D" id="3.40.630.190">
    <property type="entry name" value="LCP protein"/>
    <property type="match status" value="1"/>
</dbReference>
<dbReference type="KEGG" id="jar:G7057_08325"/>
<keyword evidence="2" id="KW-0472">Membrane</keyword>
<evidence type="ECO:0000259" key="3">
    <source>
        <dbReference type="Pfam" id="PF03816"/>
    </source>
</evidence>
<dbReference type="InterPro" id="IPR004474">
    <property type="entry name" value="LytR_CpsA_psr"/>
</dbReference>
<reference evidence="4 5" key="1">
    <citation type="journal article" date="2017" name="Int. J. Syst. Evol. Microbiol.">
        <title>Jeotgalibaca porci sp. nov. and Jeotgalibaca arthritidis sp. nov., isolated from pigs, and emended description of the genus Jeotgalibaca.</title>
        <authorList>
            <person name="Zamora L."/>
            <person name="Perez-Sancho M."/>
            <person name="Dominguez L."/>
            <person name="Fernandez-Garayzabal J.F."/>
            <person name="Vela A.I."/>
        </authorList>
    </citation>
    <scope>NUCLEOTIDE SEQUENCE [LARGE SCALE GENOMIC DNA]</scope>
    <source>
        <strain evidence="4 5">CECT 9157</strain>
    </source>
</reference>
<comment type="similarity">
    <text evidence="1">Belongs to the LytR/CpsA/Psr (LCP) family.</text>
</comment>
<dbReference type="RefSeq" id="WP_166162705.1">
    <property type="nucleotide sequence ID" value="NZ_CP049740.1"/>
</dbReference>
<keyword evidence="2" id="KW-0812">Transmembrane</keyword>
<evidence type="ECO:0000256" key="2">
    <source>
        <dbReference type="SAM" id="Phobius"/>
    </source>
</evidence>
<dbReference type="PANTHER" id="PTHR33392:SF6">
    <property type="entry name" value="POLYISOPRENYL-TEICHOIC ACID--PEPTIDOGLYCAN TEICHOIC ACID TRANSFERASE TAGU"/>
    <property type="match status" value="1"/>
</dbReference>
<keyword evidence="5" id="KW-1185">Reference proteome</keyword>